<protein>
    <submittedName>
        <fullName evidence="2">HNH endonuclease</fullName>
    </submittedName>
</protein>
<dbReference type="Proteomes" id="UP001344658">
    <property type="component" value="Unassembled WGS sequence"/>
</dbReference>
<keyword evidence="3" id="KW-1185">Reference proteome</keyword>
<keyword evidence="2" id="KW-0255">Endonuclease</keyword>
<accession>A0ABU7P8L5</accession>
<dbReference type="GO" id="GO:0004519">
    <property type="term" value="F:endonuclease activity"/>
    <property type="evidence" value="ECO:0007669"/>
    <property type="project" value="UniProtKB-KW"/>
</dbReference>
<feature type="compositionally biased region" description="Basic residues" evidence="1">
    <location>
        <begin position="223"/>
        <end position="242"/>
    </location>
</feature>
<keyword evidence="2" id="KW-0378">Hydrolase</keyword>
<comment type="caution">
    <text evidence="2">The sequence shown here is derived from an EMBL/GenBank/DDBJ whole genome shotgun (WGS) entry which is preliminary data.</text>
</comment>
<gene>
    <name evidence="2" type="ORF">V2S66_09340</name>
</gene>
<reference evidence="2 3" key="1">
    <citation type="submission" date="2023-12" db="EMBL/GenBank/DDBJ databases">
        <title>Streptomyces sp. V4-01.</title>
        <authorList>
            <person name="Somphong A."/>
            <person name="Phongsopitanun W."/>
        </authorList>
    </citation>
    <scope>NUCLEOTIDE SEQUENCE [LARGE SCALE GENOMIC DNA]</scope>
    <source>
        <strain evidence="2 3">V4-01</strain>
    </source>
</reference>
<evidence type="ECO:0000313" key="2">
    <source>
        <dbReference type="EMBL" id="MEE4542165.1"/>
    </source>
</evidence>
<evidence type="ECO:0000256" key="1">
    <source>
        <dbReference type="SAM" id="MobiDB-lite"/>
    </source>
</evidence>
<feature type="region of interest" description="Disordered" evidence="1">
    <location>
        <begin position="177"/>
        <end position="258"/>
    </location>
</feature>
<evidence type="ECO:0000313" key="3">
    <source>
        <dbReference type="Proteomes" id="UP001344658"/>
    </source>
</evidence>
<name>A0ABU7P8L5_9ACTN</name>
<sequence>MRGLERQTGSGGAVATGAYPRERLAAAAHASRTFAEAMERLGDVSPPGARRYLRDRMRLLGVDTSHFEREATRWTRDALTRAVAGAASMNEVLRRLGLDVVGGHHTHISRRVRGLGIDTSHFTPRAAADAARRGRRTGSRADLLVRQDPQAARRVPSDRLKRALAARGVADVCASCGTPPAWRGRPPPLEVDHVNGRPERRPPGESAAALPQLPCGDADVVPRRRSRALGRRGVGRRPHGRGRGGYDGVSSAAVAELA</sequence>
<organism evidence="2 3">
    <name type="scientific">Actinacidiphila polyblastidii</name>
    <dbReference type="NCBI Taxonomy" id="3110430"/>
    <lineage>
        <taxon>Bacteria</taxon>
        <taxon>Bacillati</taxon>
        <taxon>Actinomycetota</taxon>
        <taxon>Actinomycetes</taxon>
        <taxon>Kitasatosporales</taxon>
        <taxon>Streptomycetaceae</taxon>
        <taxon>Actinacidiphila</taxon>
    </lineage>
</organism>
<keyword evidence="2" id="KW-0540">Nuclease</keyword>
<feature type="compositionally biased region" description="Basic and acidic residues" evidence="1">
    <location>
        <begin position="190"/>
        <end position="203"/>
    </location>
</feature>
<dbReference type="EMBL" id="JAZEWV010000005">
    <property type="protein sequence ID" value="MEE4542165.1"/>
    <property type="molecule type" value="Genomic_DNA"/>
</dbReference>
<proteinExistence type="predicted"/>
<dbReference type="RefSeq" id="WP_330794075.1">
    <property type="nucleotide sequence ID" value="NZ_JAZEWV010000005.1"/>
</dbReference>